<proteinExistence type="predicted"/>
<sequence length="98" mass="10603">MDNVATICQSGFSGCLLACLAKRMGLCGVVRGATRENGKKRFGNFAARYGLLLAFGKVFRLPLGRYVALLVVWMIFCGIFALAQIFLGLGVTCSVSFR</sequence>
<protein>
    <submittedName>
        <fullName evidence="2">Uncharacterized protein</fullName>
    </submittedName>
</protein>
<feature type="transmembrane region" description="Helical" evidence="1">
    <location>
        <begin position="69"/>
        <end position="97"/>
    </location>
</feature>
<dbReference type="EMBL" id="JAEHNZ010000002">
    <property type="protein sequence ID" value="MBK0396189.1"/>
    <property type="molecule type" value="Genomic_DNA"/>
</dbReference>
<feature type="transmembrane region" description="Helical" evidence="1">
    <location>
        <begin position="45"/>
        <end position="63"/>
    </location>
</feature>
<reference evidence="2 3" key="1">
    <citation type="journal article" date="2021" name="Pathogens">
        <title>Isolation and Characterization of Kingella bonacorsii sp. nov., A Novel Kingella Species Detected in a Stable Periodontitis Subject.</title>
        <authorList>
            <person name="Antezack A."/>
            <person name="Boxberger M."/>
            <person name="Rolland C."/>
            <person name="Monnet-Corti V."/>
            <person name="La Scola B."/>
        </authorList>
    </citation>
    <scope>NUCLEOTIDE SEQUENCE [LARGE SCALE GENOMIC DNA]</scope>
    <source>
        <strain evidence="2 3">Marseille-Q4569</strain>
    </source>
</reference>
<evidence type="ECO:0000313" key="2">
    <source>
        <dbReference type="EMBL" id="MBK0396189.1"/>
    </source>
</evidence>
<keyword evidence="1" id="KW-1133">Transmembrane helix</keyword>
<evidence type="ECO:0000313" key="3">
    <source>
        <dbReference type="Proteomes" id="UP000614058"/>
    </source>
</evidence>
<keyword evidence="1" id="KW-0472">Membrane</keyword>
<organism evidence="2 3">
    <name type="scientific">Kingella bonacorsii</name>
    <dbReference type="NCBI Taxonomy" id="2796361"/>
    <lineage>
        <taxon>Bacteria</taxon>
        <taxon>Pseudomonadati</taxon>
        <taxon>Pseudomonadota</taxon>
        <taxon>Betaproteobacteria</taxon>
        <taxon>Neisseriales</taxon>
        <taxon>Neisseriaceae</taxon>
        <taxon>Kingella</taxon>
    </lineage>
</organism>
<keyword evidence="3" id="KW-1185">Reference proteome</keyword>
<dbReference type="Proteomes" id="UP000614058">
    <property type="component" value="Unassembled WGS sequence"/>
</dbReference>
<gene>
    <name evidence="2" type="ORF">JDW22_06255</name>
</gene>
<keyword evidence="1" id="KW-0812">Transmembrane</keyword>
<evidence type="ECO:0000256" key="1">
    <source>
        <dbReference type="SAM" id="Phobius"/>
    </source>
</evidence>
<comment type="caution">
    <text evidence="2">The sequence shown here is derived from an EMBL/GenBank/DDBJ whole genome shotgun (WGS) entry which is preliminary data.</text>
</comment>
<dbReference type="RefSeq" id="WP_200522352.1">
    <property type="nucleotide sequence ID" value="NZ_JAEHNZ010000002.1"/>
</dbReference>
<name>A0ABS1BSG6_9NEIS</name>
<accession>A0ABS1BSG6</accession>